<dbReference type="Pfam" id="PF00698">
    <property type="entry name" value="Acyl_transf_1"/>
    <property type="match status" value="1"/>
</dbReference>
<dbReference type="EMBL" id="JBHUNE010000006">
    <property type="protein sequence ID" value="MFD2758604.1"/>
    <property type="molecule type" value="Genomic_DNA"/>
</dbReference>
<gene>
    <name evidence="6" type="ORF">ACFSW7_09460</name>
</gene>
<organism evidence="6 7">
    <name type="scientific">Gulosibacter faecalis</name>
    <dbReference type="NCBI Taxonomy" id="272240"/>
    <lineage>
        <taxon>Bacteria</taxon>
        <taxon>Bacillati</taxon>
        <taxon>Actinomycetota</taxon>
        <taxon>Actinomycetes</taxon>
        <taxon>Micrococcales</taxon>
        <taxon>Microbacteriaceae</taxon>
        <taxon>Gulosibacter</taxon>
    </lineage>
</organism>
<evidence type="ECO:0000256" key="2">
    <source>
        <dbReference type="ARBA" id="ARBA00022679"/>
    </source>
</evidence>
<dbReference type="GO" id="GO:0004314">
    <property type="term" value="F:[acyl-carrier-protein] S-malonyltransferase activity"/>
    <property type="evidence" value="ECO:0007669"/>
    <property type="project" value="UniProtKB-EC"/>
</dbReference>
<dbReference type="SUPFAM" id="SSF52151">
    <property type="entry name" value="FabD/lysophospholipase-like"/>
    <property type="match status" value="1"/>
</dbReference>
<dbReference type="Gene3D" id="3.30.70.250">
    <property type="entry name" value="Malonyl-CoA ACP transacylase, ACP-binding"/>
    <property type="match status" value="1"/>
</dbReference>
<dbReference type="InterPro" id="IPR016035">
    <property type="entry name" value="Acyl_Trfase/lysoPLipase"/>
</dbReference>
<evidence type="ECO:0000256" key="4">
    <source>
        <dbReference type="ARBA" id="ARBA00048462"/>
    </source>
</evidence>
<dbReference type="SUPFAM" id="SSF55048">
    <property type="entry name" value="Probable ACP-binding domain of malonyl-CoA ACP transacylase"/>
    <property type="match status" value="1"/>
</dbReference>
<dbReference type="PANTHER" id="PTHR42681">
    <property type="entry name" value="MALONYL-COA-ACYL CARRIER PROTEIN TRANSACYLASE, MITOCHONDRIAL"/>
    <property type="match status" value="1"/>
</dbReference>
<dbReference type="InterPro" id="IPR014043">
    <property type="entry name" value="Acyl_transferase_dom"/>
</dbReference>
<feature type="domain" description="Malonyl-CoA:ACP transacylase (MAT)" evidence="5">
    <location>
        <begin position="5"/>
        <end position="305"/>
    </location>
</feature>
<comment type="caution">
    <text evidence="6">The sequence shown here is derived from an EMBL/GenBank/DDBJ whole genome shotgun (WGS) entry which is preliminary data.</text>
</comment>
<sequence>MTIFTFPGQGSQKPGFLAPWLEDATQRARLTELSDAVGVDLVAHGTESDAETIRDTAIAQPLIVAAGILTWDALVASGANLDGVEVAGHSVGEIAAAYAAGIFDAATALAFVSRRATLMAADAAKVTTGMSAVLGGDEADVVARLTELDLEPANFNGGGQIVAAGAPEALEALRAEPAAGTRVIPLKVAGAFHTRFMADAHDALAERIDDFAVADPVRGIYTNFDGTRIESGAKYRRLLVDQVNRPVRWDACMAAFVDAGHETLVEAAPAGTLVGLAKRGMRGTKGLAVNVPADIDAIVTALAGEDEA</sequence>
<dbReference type="Proteomes" id="UP001597492">
    <property type="component" value="Unassembled WGS sequence"/>
</dbReference>
<reference evidence="7" key="1">
    <citation type="journal article" date="2019" name="Int. J. Syst. Evol. Microbiol.">
        <title>The Global Catalogue of Microorganisms (GCM) 10K type strain sequencing project: providing services to taxonomists for standard genome sequencing and annotation.</title>
        <authorList>
            <consortium name="The Broad Institute Genomics Platform"/>
            <consortium name="The Broad Institute Genome Sequencing Center for Infectious Disease"/>
            <person name="Wu L."/>
            <person name="Ma J."/>
        </authorList>
    </citation>
    <scope>NUCLEOTIDE SEQUENCE [LARGE SCALE GENOMIC DNA]</scope>
    <source>
        <strain evidence="7">TISTR 1514</strain>
    </source>
</reference>
<evidence type="ECO:0000256" key="1">
    <source>
        <dbReference type="ARBA" id="ARBA00013258"/>
    </source>
</evidence>
<comment type="catalytic activity">
    <reaction evidence="4">
        <text>holo-[ACP] + malonyl-CoA = malonyl-[ACP] + CoA</text>
        <dbReference type="Rhea" id="RHEA:41792"/>
        <dbReference type="Rhea" id="RHEA-COMP:9623"/>
        <dbReference type="Rhea" id="RHEA-COMP:9685"/>
        <dbReference type="ChEBI" id="CHEBI:57287"/>
        <dbReference type="ChEBI" id="CHEBI:57384"/>
        <dbReference type="ChEBI" id="CHEBI:64479"/>
        <dbReference type="ChEBI" id="CHEBI:78449"/>
        <dbReference type="EC" id="2.3.1.39"/>
    </reaction>
</comment>
<name>A0ABW5V1A8_9MICO</name>
<dbReference type="InterPro" id="IPR050858">
    <property type="entry name" value="Mal-CoA-ACP_Trans/PKS_FabD"/>
</dbReference>
<evidence type="ECO:0000313" key="6">
    <source>
        <dbReference type="EMBL" id="MFD2758604.1"/>
    </source>
</evidence>
<keyword evidence="3 6" id="KW-0012">Acyltransferase</keyword>
<evidence type="ECO:0000256" key="3">
    <source>
        <dbReference type="ARBA" id="ARBA00023315"/>
    </source>
</evidence>
<evidence type="ECO:0000259" key="5">
    <source>
        <dbReference type="SMART" id="SM00827"/>
    </source>
</evidence>
<dbReference type="RefSeq" id="WP_019617655.1">
    <property type="nucleotide sequence ID" value="NZ_JBHUNE010000006.1"/>
</dbReference>
<proteinExistence type="predicted"/>
<dbReference type="Gene3D" id="3.40.366.10">
    <property type="entry name" value="Malonyl-Coenzyme A Acyl Carrier Protein, domain 2"/>
    <property type="match status" value="1"/>
</dbReference>
<dbReference type="SMART" id="SM00827">
    <property type="entry name" value="PKS_AT"/>
    <property type="match status" value="1"/>
</dbReference>
<dbReference type="EC" id="2.3.1.39" evidence="1"/>
<dbReference type="InterPro" id="IPR001227">
    <property type="entry name" value="Ac_transferase_dom_sf"/>
</dbReference>
<protein>
    <recommendedName>
        <fullName evidence="1">[acyl-carrier-protein] S-malonyltransferase</fullName>
        <ecNumber evidence="1">2.3.1.39</ecNumber>
    </recommendedName>
</protein>
<keyword evidence="2 6" id="KW-0808">Transferase</keyword>
<dbReference type="PANTHER" id="PTHR42681:SF1">
    <property type="entry name" value="MALONYL-COA-ACYL CARRIER PROTEIN TRANSACYLASE, MITOCHONDRIAL"/>
    <property type="match status" value="1"/>
</dbReference>
<accession>A0ABW5V1A8</accession>
<dbReference type="InterPro" id="IPR016036">
    <property type="entry name" value="Malonyl_transacylase_ACP-bd"/>
</dbReference>
<evidence type="ECO:0000313" key="7">
    <source>
        <dbReference type="Proteomes" id="UP001597492"/>
    </source>
</evidence>
<keyword evidence="7" id="KW-1185">Reference proteome</keyword>